<reference evidence="2" key="1">
    <citation type="journal article" date="2023" name="Front. Plant Sci.">
        <title>Chromosomal-level genome assembly of Melastoma candidum provides insights into trichome evolution.</title>
        <authorList>
            <person name="Zhong Y."/>
            <person name="Wu W."/>
            <person name="Sun C."/>
            <person name="Zou P."/>
            <person name="Liu Y."/>
            <person name="Dai S."/>
            <person name="Zhou R."/>
        </authorList>
    </citation>
    <scope>NUCLEOTIDE SEQUENCE [LARGE SCALE GENOMIC DNA]</scope>
</reference>
<organism evidence="1 2">
    <name type="scientific">Melastoma candidum</name>
    <dbReference type="NCBI Taxonomy" id="119954"/>
    <lineage>
        <taxon>Eukaryota</taxon>
        <taxon>Viridiplantae</taxon>
        <taxon>Streptophyta</taxon>
        <taxon>Embryophyta</taxon>
        <taxon>Tracheophyta</taxon>
        <taxon>Spermatophyta</taxon>
        <taxon>Magnoliopsida</taxon>
        <taxon>eudicotyledons</taxon>
        <taxon>Gunneridae</taxon>
        <taxon>Pentapetalae</taxon>
        <taxon>rosids</taxon>
        <taxon>malvids</taxon>
        <taxon>Myrtales</taxon>
        <taxon>Melastomataceae</taxon>
        <taxon>Melastomatoideae</taxon>
        <taxon>Melastomateae</taxon>
        <taxon>Melastoma</taxon>
    </lineage>
</organism>
<comment type="caution">
    <text evidence="1">The sequence shown here is derived from an EMBL/GenBank/DDBJ whole genome shotgun (WGS) entry which is preliminary data.</text>
</comment>
<keyword evidence="2" id="KW-1185">Reference proteome</keyword>
<dbReference type="Proteomes" id="UP001057402">
    <property type="component" value="Chromosome 4"/>
</dbReference>
<evidence type="ECO:0000313" key="2">
    <source>
        <dbReference type="Proteomes" id="UP001057402"/>
    </source>
</evidence>
<name>A0ACB9RC81_9MYRT</name>
<dbReference type="EMBL" id="CM042883">
    <property type="protein sequence ID" value="KAI4376310.1"/>
    <property type="molecule type" value="Genomic_DNA"/>
</dbReference>
<gene>
    <name evidence="1" type="ORF">MLD38_014090</name>
</gene>
<proteinExistence type="predicted"/>
<protein>
    <submittedName>
        <fullName evidence="1">Uncharacterized protein</fullName>
    </submittedName>
</protein>
<sequence>MVLGVVGVETRHPLILHITLEAYDMVHVVSQGRVLATCTVFLYVAVTLRPGDALGGNATLNVINFGAKGDGLADDARAFLLAWDAACRYNKSSPAPSLLIPEGHSFLVSPLLFRGPCSPSRINFQIYGTVMAPTDKAAWKDCAVDSWIVFQGVSNLVVSGSGALNARGSLWWDINGTNPADYSTRCTMPKALEFIGVTNLQLSGLLHRDSPRAHIRLEDTTNATLSNLTIYAPGNSPNTDGIVLSQSKHVDIFDCVIKTGDDCIAIKAGTSFVNITGVVCGPGHGISIGGLGFGDNETVADVSVTNSIMVGASNGARIKTWPNGAGYVRRVIFEDIFIINSSNPIIINQHYCDSKKANCTSMQYEGESGVAISNVTFRRIIGTAPGDPSITLDCSAKVGCRDILIEDVDIFPETLWGKTSAICSYATGVIFLFTGFEERSSSRRHVFGYGLHQCEAPSRRLFEATRL</sequence>
<evidence type="ECO:0000313" key="1">
    <source>
        <dbReference type="EMBL" id="KAI4376310.1"/>
    </source>
</evidence>
<accession>A0ACB9RC81</accession>